<dbReference type="EMBL" id="MT675125">
    <property type="protein sequence ID" value="QMV30029.1"/>
    <property type="molecule type" value="Genomic_DNA"/>
</dbReference>
<protein>
    <submittedName>
        <fullName evidence="1">Uncharacterized protein</fullName>
    </submittedName>
</protein>
<dbReference type="Proteomes" id="UP000515765">
    <property type="component" value="Segment"/>
</dbReference>
<evidence type="ECO:0000313" key="2">
    <source>
        <dbReference type="Proteomes" id="UP000515765"/>
    </source>
</evidence>
<organism evidence="1 2">
    <name type="scientific">Providencia phage vB_PreS-Stilesk</name>
    <dbReference type="NCBI Taxonomy" id="2761110"/>
    <lineage>
        <taxon>Viruses</taxon>
        <taxon>Duplodnaviria</taxon>
        <taxon>Heunggongvirae</taxon>
        <taxon>Uroviricota</taxon>
        <taxon>Caudoviricetes</taxon>
        <taxon>Casjensviridae</taxon>
        <taxon>Redjacvirus</taxon>
        <taxon>Redjacvirus stilesk</taxon>
    </lineage>
</organism>
<dbReference type="KEGG" id="vg:62682551"/>
<accession>A0A7G5B156</accession>
<proteinExistence type="predicted"/>
<dbReference type="RefSeq" id="YP_009999915.1">
    <property type="nucleotide sequence ID" value="NC_053010.1"/>
</dbReference>
<sequence>MSLQHKKLARIGDEYCCAFCGKMWSIDDTDPPACEAVVAIVGKGVRTMRSGPGPEMQNLPKVADGNGMTPEQMQDAFYTDLSELEQKAAALYASNPECQDEYYDRIAEMHKRAFAIANSNPGCSQRVAIAPPTFAAPYGLDTSENYHLDDMYIIGLETPQGWKGCAIYAKSGEKAMRYFMGAFGHRLTQLQCNALVLDKVIGGNYNGSLVIPHAELRTTVLSVKSKHDTATGVKYELLSPINFAKAVNPNE</sequence>
<evidence type="ECO:0000313" key="1">
    <source>
        <dbReference type="EMBL" id="QMV30029.1"/>
    </source>
</evidence>
<keyword evidence="2" id="KW-1185">Reference proteome</keyword>
<reference evidence="2" key="1">
    <citation type="submission" date="2020-06" db="EMBL/GenBank/DDBJ databases">
        <title>Complete genome sequences of Providencia rettgeri bacteriophages PibeRecoleta, Stilesk and PatoteraRojo.</title>
        <authorList>
            <person name="Batinovic S."/>
            <person name="Chan H.T."/>
            <person name="Stiles J."/>
            <person name="Petrovski S."/>
        </authorList>
    </citation>
    <scope>NUCLEOTIDE SEQUENCE [LARGE SCALE GENOMIC DNA]</scope>
</reference>
<name>A0A7G5B156_9CAUD</name>
<dbReference type="GeneID" id="62682551"/>